<accession>A0A853DTE0</accession>
<dbReference type="EMBL" id="JACCHJ010000001">
    <property type="protein sequence ID" value="NYK10729.1"/>
    <property type="molecule type" value="Genomic_DNA"/>
</dbReference>
<feature type="transmembrane region" description="Helical" evidence="1">
    <location>
        <begin position="326"/>
        <end position="348"/>
    </location>
</feature>
<keyword evidence="1" id="KW-1133">Transmembrane helix</keyword>
<feature type="transmembrane region" description="Helical" evidence="1">
    <location>
        <begin position="279"/>
        <end position="306"/>
    </location>
</feature>
<organism evidence="2 3">
    <name type="scientific">Leifsonia naganoensis</name>
    <dbReference type="NCBI Taxonomy" id="150025"/>
    <lineage>
        <taxon>Bacteria</taxon>
        <taxon>Bacillati</taxon>
        <taxon>Actinomycetota</taxon>
        <taxon>Actinomycetes</taxon>
        <taxon>Micrococcales</taxon>
        <taxon>Microbacteriaceae</taxon>
        <taxon>Leifsonia</taxon>
    </lineage>
</organism>
<proteinExistence type="predicted"/>
<dbReference type="AlphaFoldDB" id="A0A853DTE0"/>
<keyword evidence="3" id="KW-1185">Reference proteome</keyword>
<keyword evidence="1" id="KW-0812">Transmembrane</keyword>
<evidence type="ECO:0000313" key="3">
    <source>
        <dbReference type="Proteomes" id="UP000521075"/>
    </source>
</evidence>
<evidence type="ECO:0000313" key="2">
    <source>
        <dbReference type="EMBL" id="NYK10729.1"/>
    </source>
</evidence>
<dbReference type="RefSeq" id="WP_179701415.1">
    <property type="nucleotide sequence ID" value="NZ_BAAAHA010000014.1"/>
</dbReference>
<name>A0A853DTE0_9MICO</name>
<keyword evidence="1" id="KW-0472">Membrane</keyword>
<evidence type="ECO:0008006" key="4">
    <source>
        <dbReference type="Google" id="ProtNLM"/>
    </source>
</evidence>
<protein>
    <recommendedName>
        <fullName evidence="4">ABC transporter permease</fullName>
    </recommendedName>
</protein>
<reference evidence="2 3" key="1">
    <citation type="submission" date="2020-07" db="EMBL/GenBank/DDBJ databases">
        <title>Sequencing the genomes of 1000 actinobacteria strains.</title>
        <authorList>
            <person name="Klenk H.-P."/>
        </authorList>
    </citation>
    <scope>NUCLEOTIDE SEQUENCE [LARGE SCALE GENOMIC DNA]</scope>
    <source>
        <strain evidence="2 3">DSM 15166</strain>
    </source>
</reference>
<evidence type="ECO:0000256" key="1">
    <source>
        <dbReference type="SAM" id="Phobius"/>
    </source>
</evidence>
<gene>
    <name evidence="2" type="ORF">HNR14_002610</name>
</gene>
<dbReference type="Proteomes" id="UP000521075">
    <property type="component" value="Unassembled WGS sequence"/>
</dbReference>
<comment type="caution">
    <text evidence="2">The sequence shown here is derived from an EMBL/GenBank/DDBJ whole genome shotgun (WGS) entry which is preliminary data.</text>
</comment>
<feature type="transmembrane region" description="Helical" evidence="1">
    <location>
        <begin position="242"/>
        <end position="259"/>
    </location>
</feature>
<sequence>MKPRAVVREAWRNTVSGSARSLTLALSLGVLVMLLAAADIGAVAHLLRQAADYRSKGASVTILIAEGLVDGRRCDRLADLPGVRAAGAIRATSDRITGTVLPTAPIPVSESTAGFLEIVREAPRSSGVLLGPEAADAFGIDAADEIETASGTTPVAGTYDYPDDGRRRGLSYAAIAPTADSASFDECWVDAWPRDDGIAAALLTTTRPATEDRAKPEIAQLNSTLGRSFDGAAAFATRPTRFAAGAAAAGGLALGLLGVRLRRLQLASALHAGVSRRALLAISVLEPCGWVALCGAVVVPGTVIAAHALGGSAESYALGGSAESYALGWGVFVAGAAGAFAGTCAGVATTHERHLFRYFKAR</sequence>